<feature type="transmembrane region" description="Helical" evidence="1">
    <location>
        <begin position="1138"/>
        <end position="1159"/>
    </location>
</feature>
<dbReference type="InterPro" id="IPR006212">
    <property type="entry name" value="Furin_repeat"/>
</dbReference>
<evidence type="ECO:0000313" key="4">
    <source>
        <dbReference type="Proteomes" id="UP000009168"/>
    </source>
</evidence>
<evidence type="ECO:0000256" key="1">
    <source>
        <dbReference type="SAM" id="Phobius"/>
    </source>
</evidence>
<name>Q234M7_TETTS</name>
<dbReference type="RefSeq" id="XP_001012221.2">
    <property type="nucleotide sequence ID" value="XM_001012221.2"/>
</dbReference>
<protein>
    <submittedName>
        <fullName evidence="3">Transmembrane protein, putative</fullName>
    </submittedName>
</protein>
<keyword evidence="1" id="KW-1133">Transmembrane helix</keyword>
<feature type="transmembrane region" description="Helical" evidence="1">
    <location>
        <begin position="1034"/>
        <end position="1056"/>
    </location>
</feature>
<dbReference type="Proteomes" id="UP000009168">
    <property type="component" value="Unassembled WGS sequence"/>
</dbReference>
<dbReference type="EMBL" id="GG662767">
    <property type="protein sequence ID" value="EAR91976.2"/>
    <property type="molecule type" value="Genomic_DNA"/>
</dbReference>
<dbReference type="PANTHER" id="PTHR23275">
    <property type="entry name" value="CABRIOLET.-RELATED"/>
    <property type="match status" value="1"/>
</dbReference>
<feature type="domain" description="EGF-like" evidence="2">
    <location>
        <begin position="396"/>
        <end position="427"/>
    </location>
</feature>
<feature type="transmembrane region" description="Helical" evidence="1">
    <location>
        <begin position="999"/>
        <end position="1022"/>
    </location>
</feature>
<feature type="domain" description="EGF-like" evidence="2">
    <location>
        <begin position="447"/>
        <end position="479"/>
    </location>
</feature>
<reference evidence="4" key="1">
    <citation type="journal article" date="2006" name="PLoS Biol.">
        <title>Macronuclear genome sequence of the ciliate Tetrahymena thermophila, a model eukaryote.</title>
        <authorList>
            <person name="Eisen J.A."/>
            <person name="Coyne R.S."/>
            <person name="Wu M."/>
            <person name="Wu D."/>
            <person name="Thiagarajan M."/>
            <person name="Wortman J.R."/>
            <person name="Badger J.H."/>
            <person name="Ren Q."/>
            <person name="Amedeo P."/>
            <person name="Jones K.M."/>
            <person name="Tallon L.J."/>
            <person name="Delcher A.L."/>
            <person name="Salzberg S.L."/>
            <person name="Silva J.C."/>
            <person name="Haas B.J."/>
            <person name="Majoros W.H."/>
            <person name="Farzad M."/>
            <person name="Carlton J.M."/>
            <person name="Smith R.K. Jr."/>
            <person name="Garg J."/>
            <person name="Pearlman R.E."/>
            <person name="Karrer K.M."/>
            <person name="Sun L."/>
            <person name="Manning G."/>
            <person name="Elde N.C."/>
            <person name="Turkewitz A.P."/>
            <person name="Asai D.J."/>
            <person name="Wilkes D.E."/>
            <person name="Wang Y."/>
            <person name="Cai H."/>
            <person name="Collins K."/>
            <person name="Stewart B.A."/>
            <person name="Lee S.R."/>
            <person name="Wilamowska K."/>
            <person name="Weinberg Z."/>
            <person name="Ruzzo W.L."/>
            <person name="Wloga D."/>
            <person name="Gaertig J."/>
            <person name="Frankel J."/>
            <person name="Tsao C.-C."/>
            <person name="Gorovsky M.A."/>
            <person name="Keeling P.J."/>
            <person name="Waller R.F."/>
            <person name="Patron N.J."/>
            <person name="Cherry J.M."/>
            <person name="Stover N.A."/>
            <person name="Krieger C.J."/>
            <person name="del Toro C."/>
            <person name="Ryder H.F."/>
            <person name="Williamson S.C."/>
            <person name="Barbeau R.A."/>
            <person name="Hamilton E.P."/>
            <person name="Orias E."/>
        </authorList>
    </citation>
    <scope>NUCLEOTIDE SEQUENCE [LARGE SCALE GENOMIC DNA]</scope>
    <source>
        <strain evidence="4">SB210</strain>
    </source>
</reference>
<dbReference type="InterPro" id="IPR000742">
    <property type="entry name" value="EGF"/>
</dbReference>
<dbReference type="GeneID" id="7841238"/>
<dbReference type="CDD" id="cd00064">
    <property type="entry name" value="FU"/>
    <property type="match status" value="3"/>
</dbReference>
<keyword evidence="4" id="KW-1185">Reference proteome</keyword>
<proteinExistence type="predicted"/>
<dbReference type="SUPFAM" id="SSF57184">
    <property type="entry name" value="Growth factor receptor domain"/>
    <property type="match status" value="2"/>
</dbReference>
<feature type="domain" description="EGF-like" evidence="2">
    <location>
        <begin position="576"/>
        <end position="611"/>
    </location>
</feature>
<dbReference type="PANTHER" id="PTHR23275:SF100">
    <property type="entry name" value="EGF-LIKE DOMAIN-CONTAINING PROTEIN"/>
    <property type="match status" value="1"/>
</dbReference>
<gene>
    <name evidence="3" type="ORF">TTHERM_00102710</name>
</gene>
<keyword evidence="1 3" id="KW-0812">Transmembrane</keyword>
<accession>Q234M7</accession>
<sequence>MFIEIFFTKQTIKYIFRYQLKDQQSIENIKEVQQVNKQHKQMSFNKRRNQFLLLLCYLFIFQLAQTEDSDQILLNDLRDQELKSNYENSKFLVEKSDKINKFIDIYYKNTQNQYIEFFINQSDVLEQIQSTETQFIIYFEDFLMICQKNGRHYQINNSKQIQNESAKNLFIRAYCLDQYLVFTFLSQESQPFLKETQIKEEQSIIISLLKIPTRIEGQKILGYLISDEGNHSNYESPKKPDDNQFIEVFTNQFYIRQQLISTYKRNKEDNSQNSIAFSFLKGRNLGCRSCNNNNNGNNGSNYNNGNNGNNYNNNNYNNNNNSCKPSEYYDPKNWNKQGRSYSHCFPCDQSCATCSGSGPNACSSCKNLYFLANNQCQLCQVKNGKYYDQKQQTCNNCIPNCQICQDNSTCQTCNSGYQLNSNKNSCDQIQNSCPKTNQYKYQGTCQDCDQSCQQCSGSGPTNCTQCKPNQYLDSDNSCKDCDQSCNSCTGSGSKNCVQCYTAYFLTQDNECVTCNSPGFYISQQNCLKCDSSCLQCSESSNNCIACQSNLLYNSSNKTCKSECDDGFFQSGSECLPCDQSCSTCSGSQTQCTQCAPNYFQFDGSTLCRQCQSNQVQQIQNCVKVSQQCQLNQITQKYEQVSICNQCAGTMVLQNNQCIQSCSLIAQNYVYNETLQSCQCSSSYPFQYKQPDGSILCSANQMQGSFCNSSKICSPCSIQNCQTCNSDISICDLCQNNYYLWQSNCKPSCDSSNGLQISASKTQCECLKNYFFSATQKSCILRLAITQIKLSNNSEYNIITVVFNRIPFPEEKSLMSLLIDPNKLTLNKDYVIVSQQLVDQNLIFQVSVQNNLKVSQFVINYNNQQEKYEVQNTILTSQYVNQKLQGMQDTMQSVNSAGQTLSPQEGAAFMIVKTLKNFQILCLLSNFVQILGPLIIFKAYLPQLAYVGTLLGASFIFNKIPDSSVLSNKQSSSQSNDVQQTSQSLFEQIGFSDNIYQSLLIPHLLLILAVVITLLCLFARWVMRGKQYTITVVNILINTMSSLHQGYITCTLFSIFYALQNSSQKQYAILQLIFHIVFVILIACIMFKLDGLQIQNNMPNFILNLNVKSKGWKSYLLMSYAKKYACILLILFLQQNPFFCGIIISIIFSCFALYLLYFRFFTHPFFTVYKIIQELVISLAFILFSICVKKQIDMLNEDVISDEDIINVSKFSLIVLILFGVCLIISFLLFLIRTTVQIITVVQQIRKYFDERKKRRLSNFDVESLLQSIENQKQNTTLGNNINSTSKYKPKLANQQYLTNESL</sequence>
<feature type="domain" description="EGF-like" evidence="2">
    <location>
        <begin position="346"/>
        <end position="377"/>
    </location>
</feature>
<dbReference type="OrthoDB" id="286906at2759"/>
<organism evidence="3 4">
    <name type="scientific">Tetrahymena thermophila (strain SB210)</name>
    <dbReference type="NCBI Taxonomy" id="312017"/>
    <lineage>
        <taxon>Eukaryota</taxon>
        <taxon>Sar</taxon>
        <taxon>Alveolata</taxon>
        <taxon>Ciliophora</taxon>
        <taxon>Intramacronucleata</taxon>
        <taxon>Oligohymenophorea</taxon>
        <taxon>Hymenostomatida</taxon>
        <taxon>Tetrahymenina</taxon>
        <taxon>Tetrahymenidae</taxon>
        <taxon>Tetrahymena</taxon>
    </lineage>
</organism>
<dbReference type="KEGG" id="tet:TTHERM_00102710"/>
<evidence type="ECO:0000313" key="3">
    <source>
        <dbReference type="EMBL" id="EAR91976.2"/>
    </source>
</evidence>
<keyword evidence="1" id="KW-0472">Membrane</keyword>
<dbReference type="InParanoid" id="Q234M7"/>
<dbReference type="InterPro" id="IPR052798">
    <property type="entry name" value="Giardia_VSA"/>
</dbReference>
<dbReference type="Gene3D" id="2.10.220.10">
    <property type="entry name" value="Hormone Receptor, Insulin-like Growth Factor Receptor 1, Chain A, domain 2"/>
    <property type="match status" value="3"/>
</dbReference>
<evidence type="ECO:0000259" key="2">
    <source>
        <dbReference type="SMART" id="SM00181"/>
    </source>
</evidence>
<dbReference type="HOGENOM" id="CLU_010239_0_0_1"/>
<dbReference type="eggNOG" id="KOG3525">
    <property type="taxonomic scope" value="Eukaryota"/>
</dbReference>
<feature type="transmembrane region" description="Helical" evidence="1">
    <location>
        <begin position="1171"/>
        <end position="1191"/>
    </location>
</feature>
<dbReference type="InterPro" id="IPR009030">
    <property type="entry name" value="Growth_fac_rcpt_cys_sf"/>
</dbReference>
<feature type="transmembrane region" description="Helical" evidence="1">
    <location>
        <begin position="1211"/>
        <end position="1231"/>
    </location>
</feature>
<feature type="transmembrane region" description="Helical" evidence="1">
    <location>
        <begin position="1068"/>
        <end position="1088"/>
    </location>
</feature>
<dbReference type="SMART" id="SM00181">
    <property type="entry name" value="EGF"/>
    <property type="match status" value="5"/>
</dbReference>
<feature type="domain" description="EGF-like" evidence="2">
    <location>
        <begin position="714"/>
        <end position="745"/>
    </location>
</feature>
<dbReference type="SMART" id="SM00261">
    <property type="entry name" value="FU"/>
    <property type="match status" value="7"/>
</dbReference>